<dbReference type="GO" id="GO:0003735">
    <property type="term" value="F:structural constituent of ribosome"/>
    <property type="evidence" value="ECO:0007669"/>
    <property type="project" value="InterPro"/>
</dbReference>
<dbReference type="InterPro" id="IPR021138">
    <property type="entry name" value="Ribosomal_eL20_eukaryotes"/>
</dbReference>
<evidence type="ECO:0000256" key="1">
    <source>
        <dbReference type="ARBA" id="ARBA00035220"/>
    </source>
</evidence>
<evidence type="ECO:0000259" key="4">
    <source>
        <dbReference type="Pfam" id="PF01775"/>
    </source>
</evidence>
<evidence type="ECO:0000256" key="3">
    <source>
        <dbReference type="ARBA" id="ARBA00046816"/>
    </source>
</evidence>
<evidence type="ECO:0000313" key="6">
    <source>
        <dbReference type="Proteomes" id="UP000694387"/>
    </source>
</evidence>
<comment type="subunit">
    <text evidence="3">Component of the large ribosomal subunit. Binds IPO9 with high affinity.</text>
</comment>
<dbReference type="Pfam" id="PF01775">
    <property type="entry name" value="Ribosomal_L18A"/>
    <property type="match status" value="1"/>
</dbReference>
<proteinExistence type="predicted"/>
<keyword evidence="6" id="KW-1185">Reference proteome</keyword>
<dbReference type="Gene3D" id="3.10.20.10">
    <property type="match status" value="1"/>
</dbReference>
<reference evidence="5 6" key="1">
    <citation type="journal article" date="2020" name="Nat. Commun.">
        <title>Donkey genomes provide new insights into domestication and selection for coat color.</title>
        <authorList>
            <person name="Wang"/>
            <person name="C."/>
            <person name="Li"/>
            <person name="H."/>
            <person name="Guo"/>
            <person name="Y."/>
            <person name="Huang"/>
            <person name="J."/>
            <person name="Sun"/>
            <person name="Y."/>
            <person name="Min"/>
            <person name="J."/>
            <person name="Wang"/>
            <person name="J."/>
            <person name="Fang"/>
            <person name="X."/>
            <person name="Zhao"/>
            <person name="Z."/>
            <person name="Wang"/>
            <person name="S."/>
            <person name="Zhang"/>
            <person name="Y."/>
            <person name="Liu"/>
            <person name="Q."/>
            <person name="Jiang"/>
            <person name="Q."/>
            <person name="Wang"/>
            <person name="X."/>
            <person name="Guo"/>
            <person name="Y."/>
            <person name="Yang"/>
            <person name="C."/>
            <person name="Wang"/>
            <person name="Y."/>
            <person name="Tian"/>
            <person name="F."/>
            <person name="Zhuang"/>
            <person name="G."/>
            <person name="Fan"/>
            <person name="Y."/>
            <person name="Gao"/>
            <person name="Q."/>
            <person name="Li"/>
            <person name="Y."/>
            <person name="Ju"/>
            <person name="Z."/>
            <person name="Li"/>
            <person name="J."/>
            <person name="Li"/>
            <person name="R."/>
            <person name="Hou"/>
            <person name="M."/>
            <person name="Yang"/>
            <person name="G."/>
            <person name="Liu"/>
            <person name="G."/>
            <person name="Liu"/>
            <person name="W."/>
            <person name="Guo"/>
            <person name="J."/>
            <person name="Pan"/>
            <person name="S."/>
            <person name="Fan"/>
            <person name="G."/>
            <person name="Zhang"/>
            <person name="W."/>
            <person name="Zhang"/>
            <person name="R."/>
            <person name="Yu"/>
            <person name="J."/>
            <person name="Zhang"/>
            <person name="X."/>
            <person name="Yin"/>
            <person name="Q."/>
            <person name="Ji"/>
            <person name="C."/>
            <person name="Jin"/>
            <person name="Y."/>
            <person name="Yue"/>
            <person name="G."/>
            <person name="Liu"/>
            <person name="M."/>
            <person name="Xu"/>
            <person name="J."/>
            <person name="Liu"/>
            <person name="S."/>
            <person name="Jordana"/>
            <person name="J."/>
            <person name="Noce"/>
            <person name="A."/>
            <person name="Amills"/>
            <person name="M."/>
            <person name="Wu"/>
            <person name="D.D."/>
            <person name="Li"/>
            <person name="S."/>
            <person name="Zhou"/>
            <person name="X. and Zhong"/>
            <person name="J."/>
        </authorList>
    </citation>
    <scope>NUCLEOTIDE SEQUENCE [LARGE SCALE GENOMIC DNA]</scope>
</reference>
<sequence>MKTSGILPEYKLKKKKSSVETVYHRQVFKKSSLQVKNFGNWLHYNSHNLTTVGTVTQCYHDMGAQHQARVHSIQIMKVEEIVASKCHLRAVKQFHNYKTKFLLPHWVLHRQHKPTFTTKMPDTFF</sequence>
<dbReference type="Ensembl" id="ENSEAST00005034135.2">
    <property type="protein sequence ID" value="ENSEASP00005031402.1"/>
    <property type="gene ID" value="ENSEASG00005021380.2"/>
</dbReference>
<evidence type="ECO:0000313" key="5">
    <source>
        <dbReference type="Ensembl" id="ENSEASP00005031402.1"/>
    </source>
</evidence>
<dbReference type="Proteomes" id="UP000694387">
    <property type="component" value="Chromosome 28"/>
</dbReference>
<dbReference type="PANTHER" id="PTHR10052">
    <property type="entry name" value="60S RIBOSOMAL PROTEIN L18A"/>
    <property type="match status" value="1"/>
</dbReference>
<feature type="domain" description="Large ribosomal subunit protein eL20" evidence="4">
    <location>
        <begin position="49"/>
        <end position="79"/>
    </location>
</feature>
<dbReference type="AlphaFoldDB" id="A0A8C4MZS0"/>
<reference evidence="5" key="3">
    <citation type="submission" date="2025-09" db="UniProtKB">
        <authorList>
            <consortium name="Ensembl"/>
        </authorList>
    </citation>
    <scope>IDENTIFICATION</scope>
</reference>
<organism evidence="5 6">
    <name type="scientific">Equus asinus</name>
    <name type="common">Donkey</name>
    <name type="synonym">Equus africanus asinus</name>
    <dbReference type="NCBI Taxonomy" id="9793"/>
    <lineage>
        <taxon>Eukaryota</taxon>
        <taxon>Metazoa</taxon>
        <taxon>Chordata</taxon>
        <taxon>Craniata</taxon>
        <taxon>Vertebrata</taxon>
        <taxon>Euteleostomi</taxon>
        <taxon>Mammalia</taxon>
        <taxon>Eutheria</taxon>
        <taxon>Laurasiatheria</taxon>
        <taxon>Perissodactyla</taxon>
        <taxon>Equidae</taxon>
        <taxon>Equus</taxon>
    </lineage>
</organism>
<accession>A0A8C4MZS0</accession>
<name>A0A8C4MZS0_EQUAS</name>
<dbReference type="GO" id="GO:0005840">
    <property type="term" value="C:ribosome"/>
    <property type="evidence" value="ECO:0007669"/>
    <property type="project" value="InterPro"/>
</dbReference>
<dbReference type="SUPFAM" id="SSF160374">
    <property type="entry name" value="RplX-like"/>
    <property type="match status" value="1"/>
</dbReference>
<dbReference type="GO" id="GO:0006412">
    <property type="term" value="P:translation"/>
    <property type="evidence" value="ECO:0007669"/>
    <property type="project" value="InterPro"/>
</dbReference>
<evidence type="ECO:0000256" key="2">
    <source>
        <dbReference type="ARBA" id="ARBA00035392"/>
    </source>
</evidence>
<reference evidence="5" key="2">
    <citation type="submission" date="2025-08" db="UniProtKB">
        <authorList>
            <consortium name="Ensembl"/>
        </authorList>
    </citation>
    <scope>IDENTIFICATION</scope>
</reference>
<protein>
    <recommendedName>
        <fullName evidence="1">Large ribosomal subunit protein eL20</fullName>
    </recommendedName>
    <alternativeName>
        <fullName evidence="2">60S ribosomal protein L18a</fullName>
    </alternativeName>
</protein>
<dbReference type="InterPro" id="IPR023573">
    <property type="entry name" value="Ribosomal_eL20_dom"/>
</dbReference>
<dbReference type="GeneTree" id="ENSGT00390000015797"/>